<evidence type="ECO:0008006" key="3">
    <source>
        <dbReference type="Google" id="ProtNLM"/>
    </source>
</evidence>
<dbReference type="AlphaFoldDB" id="A0A7I7WGN8"/>
<protein>
    <recommendedName>
        <fullName evidence="3">Acyl-CoA dehydrogenase</fullName>
    </recommendedName>
</protein>
<dbReference type="EMBL" id="AP022608">
    <property type="protein sequence ID" value="BBZ15671.1"/>
    <property type="molecule type" value="Genomic_DNA"/>
</dbReference>
<evidence type="ECO:0000313" key="2">
    <source>
        <dbReference type="Proteomes" id="UP000466187"/>
    </source>
</evidence>
<proteinExistence type="predicted"/>
<name>A0A7I7WGN8_MYCGU</name>
<gene>
    <name evidence="1" type="ORF">MGAD_00060</name>
</gene>
<accession>A0A7I7WGN8</accession>
<sequence>MDVEYPQQAEAFRDRIRAFLVEHLPNSWPGGGALAPEERETFAHRWRQILADCGLVAVSGQGNMAEPACP</sequence>
<dbReference type="KEGG" id="mgad:MGAD_00060"/>
<organism evidence="1 2">
    <name type="scientific">Mycolicibacterium gadium</name>
    <name type="common">Mycobacterium gadium</name>
    <dbReference type="NCBI Taxonomy" id="1794"/>
    <lineage>
        <taxon>Bacteria</taxon>
        <taxon>Bacillati</taxon>
        <taxon>Actinomycetota</taxon>
        <taxon>Actinomycetes</taxon>
        <taxon>Mycobacteriales</taxon>
        <taxon>Mycobacteriaceae</taxon>
        <taxon>Mycolicibacterium</taxon>
    </lineage>
</organism>
<dbReference type="Proteomes" id="UP000466187">
    <property type="component" value="Chromosome"/>
</dbReference>
<evidence type="ECO:0000313" key="1">
    <source>
        <dbReference type="EMBL" id="BBZ15671.1"/>
    </source>
</evidence>
<reference evidence="1 2" key="1">
    <citation type="journal article" date="2019" name="Emerg. Microbes Infect.">
        <title>Comprehensive subspecies identification of 175 nontuberculous mycobacteria species based on 7547 genomic profiles.</title>
        <authorList>
            <person name="Matsumoto Y."/>
            <person name="Kinjo T."/>
            <person name="Motooka D."/>
            <person name="Nabeya D."/>
            <person name="Jung N."/>
            <person name="Uechi K."/>
            <person name="Horii T."/>
            <person name="Iida T."/>
            <person name="Fujita J."/>
            <person name="Nakamura S."/>
        </authorList>
    </citation>
    <scope>NUCLEOTIDE SEQUENCE [LARGE SCALE GENOMIC DNA]</scope>
    <source>
        <strain evidence="1 2">JCM 12688</strain>
    </source>
</reference>